<sequence>MRVSTLVLSTSIIPIATALNISPFHNIEKKDILADAASAAGGAAAAVTSGAVGAANTVASGAAGAADTAT</sequence>
<evidence type="ECO:0000313" key="3">
    <source>
        <dbReference type="Proteomes" id="UP000030161"/>
    </source>
</evidence>
<dbReference type="AlphaFoldDB" id="A0AB34PKW1"/>
<gene>
    <name evidence="2" type="ORF">MG3_05600</name>
</gene>
<protein>
    <submittedName>
        <fullName evidence="2">Uncharacterized protein</fullName>
    </submittedName>
</protein>
<evidence type="ECO:0000256" key="1">
    <source>
        <dbReference type="SAM" id="SignalP"/>
    </source>
</evidence>
<reference evidence="2 3" key="1">
    <citation type="submission" date="2013-12" db="EMBL/GenBank/DDBJ databases">
        <title>The Genome Sequence of Candida albicans P78048.</title>
        <authorList>
            <consortium name="The Broad Institute Genome Sequencing Platform"/>
            <consortium name="The Broad Institute Genome Sequencing Center for Infectious Disease"/>
            <person name="Cuomo C."/>
            <person name="Bennett R."/>
            <person name="Hirakawa M."/>
            <person name="Noverr M."/>
            <person name="Mitchell A."/>
            <person name="Young S.K."/>
            <person name="Zeng Q."/>
            <person name="Gargeya S."/>
            <person name="Fitzgerald M."/>
            <person name="Abouelleil A."/>
            <person name="Alvarado L."/>
            <person name="Berlin A.M."/>
            <person name="Chapman S.B."/>
            <person name="Dewar J."/>
            <person name="Goldberg J."/>
            <person name="Griggs A."/>
            <person name="Gujja S."/>
            <person name="Hansen M."/>
            <person name="Howarth C."/>
            <person name="Imamovic A."/>
            <person name="Larimer J."/>
            <person name="McCowan C."/>
            <person name="Murphy C."/>
            <person name="Pearson M."/>
            <person name="Priest M."/>
            <person name="Roberts A."/>
            <person name="Saif S."/>
            <person name="Shea T."/>
            <person name="Sykes S."/>
            <person name="Wortman J."/>
            <person name="Nusbaum C."/>
            <person name="Birren B."/>
        </authorList>
    </citation>
    <scope>NUCLEOTIDE SEQUENCE [LARGE SCALE GENOMIC DNA]</scope>
    <source>
        <strain evidence="2 3">P78048</strain>
    </source>
</reference>
<keyword evidence="1" id="KW-0732">Signal</keyword>
<feature type="signal peptide" evidence="1">
    <location>
        <begin position="1"/>
        <end position="18"/>
    </location>
</feature>
<organism evidence="2 3">
    <name type="scientific">Candida albicans P78048</name>
    <dbReference type="NCBI Taxonomy" id="1094989"/>
    <lineage>
        <taxon>Eukaryota</taxon>
        <taxon>Fungi</taxon>
        <taxon>Dikarya</taxon>
        <taxon>Ascomycota</taxon>
        <taxon>Saccharomycotina</taxon>
        <taxon>Pichiomycetes</taxon>
        <taxon>Debaryomycetaceae</taxon>
        <taxon>Candida/Lodderomyces clade</taxon>
        <taxon>Candida</taxon>
    </lineage>
</organism>
<dbReference type="EMBL" id="AJIX01000042">
    <property type="protein sequence ID" value="KGR04472.1"/>
    <property type="molecule type" value="Genomic_DNA"/>
</dbReference>
<name>A0AB34PKW1_CANAX</name>
<evidence type="ECO:0000313" key="2">
    <source>
        <dbReference type="EMBL" id="KGR04472.1"/>
    </source>
</evidence>
<feature type="chain" id="PRO_5044220167" evidence="1">
    <location>
        <begin position="19"/>
        <end position="70"/>
    </location>
</feature>
<comment type="caution">
    <text evidence="2">The sequence shown here is derived from an EMBL/GenBank/DDBJ whole genome shotgun (WGS) entry which is preliminary data.</text>
</comment>
<proteinExistence type="predicted"/>
<feature type="non-terminal residue" evidence="2">
    <location>
        <position position="70"/>
    </location>
</feature>
<accession>A0AB34PKW1</accession>
<dbReference type="Proteomes" id="UP000030161">
    <property type="component" value="Unassembled WGS sequence"/>
</dbReference>